<proteinExistence type="predicted"/>
<dbReference type="InParanoid" id="A0A7M7GDJ6"/>
<keyword evidence="4" id="KW-1185">Reference proteome</keyword>
<dbReference type="AlphaFoldDB" id="A0A7M7GDJ6"/>
<name>A0A7M7GDJ6_NASVI</name>
<sequence>MSSSNLSGTAMSLTIFCVLSILGGTSVAMDEQPSASSSSGVSSSSSSSSHGPHFSPLVDPREQIVGGKRAYTYRSEYKRLPIYQFGLGKRWVDDKRSQPFSFGLGKRTRPYSFGLGKRSSYSEDDDSRYGLDLSYLIQPSDLYEQLAQRDALENYLQQQQAIKRTGGFNFGLGKRDAEMNEGMMREDGLHEKVPVKHSRDKYLFGLGKRFYEPATMQDDEDEEMLEDA</sequence>
<dbReference type="RefSeq" id="XP_003425678.1">
    <property type="nucleotide sequence ID" value="XM_003425630.5"/>
</dbReference>
<evidence type="ECO:0000313" key="4">
    <source>
        <dbReference type="Proteomes" id="UP000002358"/>
    </source>
</evidence>
<feature type="region of interest" description="Disordered" evidence="1">
    <location>
        <begin position="30"/>
        <end position="59"/>
    </location>
</feature>
<dbReference type="EnsemblMetazoa" id="XM_003425630">
    <property type="protein sequence ID" value="XP_003425678"/>
    <property type="gene ID" value="LOC100679594"/>
</dbReference>
<dbReference type="OrthoDB" id="10067964at2759"/>
<dbReference type="GeneID" id="100679594"/>
<feature type="compositionally biased region" description="Low complexity" evidence="1">
    <location>
        <begin position="34"/>
        <end position="49"/>
    </location>
</feature>
<evidence type="ECO:0000313" key="3">
    <source>
        <dbReference type="EnsemblMetazoa" id="XP_003425678"/>
    </source>
</evidence>
<evidence type="ECO:0000256" key="2">
    <source>
        <dbReference type="SAM" id="SignalP"/>
    </source>
</evidence>
<accession>A0A7M7GDJ6</accession>
<organism evidence="3 4">
    <name type="scientific">Nasonia vitripennis</name>
    <name type="common">Parasitic wasp</name>
    <dbReference type="NCBI Taxonomy" id="7425"/>
    <lineage>
        <taxon>Eukaryota</taxon>
        <taxon>Metazoa</taxon>
        <taxon>Ecdysozoa</taxon>
        <taxon>Arthropoda</taxon>
        <taxon>Hexapoda</taxon>
        <taxon>Insecta</taxon>
        <taxon>Pterygota</taxon>
        <taxon>Neoptera</taxon>
        <taxon>Endopterygota</taxon>
        <taxon>Hymenoptera</taxon>
        <taxon>Apocrita</taxon>
        <taxon>Proctotrupomorpha</taxon>
        <taxon>Chalcidoidea</taxon>
        <taxon>Pteromalidae</taxon>
        <taxon>Pteromalinae</taxon>
        <taxon>Nasonia</taxon>
    </lineage>
</organism>
<dbReference type="Proteomes" id="UP000002358">
    <property type="component" value="Chromosome 3"/>
</dbReference>
<feature type="signal peptide" evidence="2">
    <location>
        <begin position="1"/>
        <end position="28"/>
    </location>
</feature>
<evidence type="ECO:0000256" key="1">
    <source>
        <dbReference type="SAM" id="MobiDB-lite"/>
    </source>
</evidence>
<keyword evidence="2" id="KW-0732">Signal</keyword>
<protein>
    <submittedName>
        <fullName evidence="3">Uncharacterized protein</fullName>
    </submittedName>
</protein>
<reference evidence="3" key="1">
    <citation type="submission" date="2021-01" db="UniProtKB">
        <authorList>
            <consortium name="EnsemblMetazoa"/>
        </authorList>
    </citation>
    <scope>IDENTIFICATION</scope>
</reference>
<feature type="chain" id="PRO_5029639123" evidence="2">
    <location>
        <begin position="29"/>
        <end position="228"/>
    </location>
</feature>
<dbReference type="KEGG" id="nvi:100679594"/>
<dbReference type="CTD" id="100679594"/>